<keyword evidence="1" id="KW-0433">Leucine-rich repeat</keyword>
<evidence type="ECO:0000313" key="6">
    <source>
        <dbReference type="Proteomes" id="UP000235826"/>
    </source>
</evidence>
<dbReference type="PROSITE" id="PS51450">
    <property type="entry name" value="LRR"/>
    <property type="match status" value="2"/>
</dbReference>
<accession>A0A2K9PKG0</accession>
<proteinExistence type="predicted"/>
<name>A0A2K9PKG0_9FLAO</name>
<dbReference type="InterPro" id="IPR055414">
    <property type="entry name" value="LRR_R13L4/SHOC2-like"/>
</dbReference>
<sequence>MYSRGSEDGYITIFISFSSIKIFKDSNKNMSKTTIKPKIILIKKDLNKIPEDALKEKNLLKLKLINNEIKNVPKEIENLKRLETFDISNNSIIHTYTKIFELQKLKILNLNNNRIINIPRQIGNLKKLKKLQLSNNRLKQLPKEIEQLKNLKELNISYNKFDTFPEEIYELKQLKTLWMGGNYFEVLPIEKLLTQLPSLKNIYTYSNIKYHNKNGQIDNNYIRLSKIRGNSYAIFKQKPKDIIINEISSTLKKMTTYIIKGELKNFFESVSNHETLFQPSELKSIYSLQTQWNILENEIHTNIISIDDETIKKNKIINGLLGIVLKS</sequence>
<reference evidence="5 6" key="1">
    <citation type="submission" date="2018-01" db="EMBL/GenBank/DDBJ databases">
        <title>Complete genome sequence of Flavivirga eckloniae ECD14 isolated from seaweed Ecklonia cava.</title>
        <authorList>
            <person name="Lee J.H."/>
            <person name="Baik K.S."/>
            <person name="Seong C.N."/>
        </authorList>
    </citation>
    <scope>NUCLEOTIDE SEQUENCE [LARGE SCALE GENOMIC DNA]</scope>
    <source>
        <strain evidence="5 6">ECD14</strain>
    </source>
</reference>
<dbReference type="SUPFAM" id="SSF52058">
    <property type="entry name" value="L domain-like"/>
    <property type="match status" value="1"/>
</dbReference>
<dbReference type="InterPro" id="IPR045439">
    <property type="entry name" value="EAD11"/>
</dbReference>
<dbReference type="AlphaFoldDB" id="A0A2K9PKG0"/>
<dbReference type="GO" id="GO:0005737">
    <property type="term" value="C:cytoplasm"/>
    <property type="evidence" value="ECO:0007669"/>
    <property type="project" value="TreeGrafter"/>
</dbReference>
<dbReference type="PANTHER" id="PTHR48051:SF1">
    <property type="entry name" value="RAS SUPPRESSOR PROTEIN 1"/>
    <property type="match status" value="1"/>
</dbReference>
<dbReference type="PANTHER" id="PTHR48051">
    <property type="match status" value="1"/>
</dbReference>
<dbReference type="InterPro" id="IPR050216">
    <property type="entry name" value="LRR_domain-containing"/>
</dbReference>
<evidence type="ECO:0008006" key="7">
    <source>
        <dbReference type="Google" id="ProtNLM"/>
    </source>
</evidence>
<dbReference type="SMART" id="SM00364">
    <property type="entry name" value="LRR_BAC"/>
    <property type="match status" value="3"/>
</dbReference>
<dbReference type="Proteomes" id="UP000235826">
    <property type="component" value="Chromosome"/>
</dbReference>
<evidence type="ECO:0000313" key="5">
    <source>
        <dbReference type="EMBL" id="AUP77348.1"/>
    </source>
</evidence>
<feature type="domain" description="Disease resistance R13L4/SHOC-2-like LRR" evidence="4">
    <location>
        <begin position="120"/>
        <end position="207"/>
    </location>
</feature>
<dbReference type="Pfam" id="PF23598">
    <property type="entry name" value="LRR_14"/>
    <property type="match status" value="1"/>
</dbReference>
<gene>
    <name evidence="5" type="ORF">C1H87_00880</name>
</gene>
<evidence type="ECO:0000259" key="4">
    <source>
        <dbReference type="Pfam" id="PF23598"/>
    </source>
</evidence>
<keyword evidence="6" id="KW-1185">Reference proteome</keyword>
<dbReference type="SMART" id="SM00369">
    <property type="entry name" value="LRR_TYP"/>
    <property type="match status" value="4"/>
</dbReference>
<evidence type="ECO:0000256" key="1">
    <source>
        <dbReference type="ARBA" id="ARBA00022614"/>
    </source>
</evidence>
<dbReference type="KEGG" id="fek:C1H87_00880"/>
<evidence type="ECO:0000256" key="2">
    <source>
        <dbReference type="ARBA" id="ARBA00022737"/>
    </source>
</evidence>
<evidence type="ECO:0000259" key="3">
    <source>
        <dbReference type="Pfam" id="PF19964"/>
    </source>
</evidence>
<protein>
    <recommendedName>
        <fullName evidence="7">Leucine-rich repeat domain-containing protein</fullName>
    </recommendedName>
</protein>
<organism evidence="5 6">
    <name type="scientific">Flavivirga eckloniae</name>
    <dbReference type="NCBI Taxonomy" id="1803846"/>
    <lineage>
        <taxon>Bacteria</taxon>
        <taxon>Pseudomonadati</taxon>
        <taxon>Bacteroidota</taxon>
        <taxon>Flavobacteriia</taxon>
        <taxon>Flavobacteriales</taxon>
        <taxon>Flavobacteriaceae</taxon>
        <taxon>Flavivirga</taxon>
    </lineage>
</organism>
<dbReference type="Gene3D" id="3.80.10.10">
    <property type="entry name" value="Ribonuclease Inhibitor"/>
    <property type="match status" value="1"/>
</dbReference>
<feature type="domain" description="Effector-associated" evidence="3">
    <location>
        <begin position="251"/>
        <end position="324"/>
    </location>
</feature>
<dbReference type="InterPro" id="IPR032675">
    <property type="entry name" value="LRR_dom_sf"/>
</dbReference>
<dbReference type="InterPro" id="IPR003591">
    <property type="entry name" value="Leu-rich_rpt_typical-subtyp"/>
</dbReference>
<dbReference type="InterPro" id="IPR001611">
    <property type="entry name" value="Leu-rich_rpt"/>
</dbReference>
<dbReference type="EMBL" id="CP025791">
    <property type="protein sequence ID" value="AUP77348.1"/>
    <property type="molecule type" value="Genomic_DNA"/>
</dbReference>
<dbReference type="Pfam" id="PF19964">
    <property type="entry name" value="EAD11"/>
    <property type="match status" value="1"/>
</dbReference>
<keyword evidence="2" id="KW-0677">Repeat</keyword>